<organism evidence="1 2">
    <name type="scientific">Arctium lappa</name>
    <name type="common">Greater burdock</name>
    <name type="synonym">Lappa major</name>
    <dbReference type="NCBI Taxonomy" id="4217"/>
    <lineage>
        <taxon>Eukaryota</taxon>
        <taxon>Viridiplantae</taxon>
        <taxon>Streptophyta</taxon>
        <taxon>Embryophyta</taxon>
        <taxon>Tracheophyta</taxon>
        <taxon>Spermatophyta</taxon>
        <taxon>Magnoliopsida</taxon>
        <taxon>eudicotyledons</taxon>
        <taxon>Gunneridae</taxon>
        <taxon>Pentapetalae</taxon>
        <taxon>asterids</taxon>
        <taxon>campanulids</taxon>
        <taxon>Asterales</taxon>
        <taxon>Asteraceae</taxon>
        <taxon>Carduoideae</taxon>
        <taxon>Cardueae</taxon>
        <taxon>Arctiinae</taxon>
        <taxon>Arctium</taxon>
    </lineage>
</organism>
<name>A0ACB9CLR3_ARCLA</name>
<proteinExistence type="predicted"/>
<comment type="caution">
    <text evidence="1">The sequence shown here is derived from an EMBL/GenBank/DDBJ whole genome shotgun (WGS) entry which is preliminary data.</text>
</comment>
<dbReference type="Proteomes" id="UP001055879">
    <property type="component" value="Linkage Group LG04"/>
</dbReference>
<reference evidence="2" key="1">
    <citation type="journal article" date="2022" name="Mol. Ecol. Resour.">
        <title>The genomes of chicory, endive, great burdock and yacon provide insights into Asteraceae palaeo-polyploidization history and plant inulin production.</title>
        <authorList>
            <person name="Fan W."/>
            <person name="Wang S."/>
            <person name="Wang H."/>
            <person name="Wang A."/>
            <person name="Jiang F."/>
            <person name="Liu H."/>
            <person name="Zhao H."/>
            <person name="Xu D."/>
            <person name="Zhang Y."/>
        </authorList>
    </citation>
    <scope>NUCLEOTIDE SEQUENCE [LARGE SCALE GENOMIC DNA]</scope>
    <source>
        <strain evidence="2">cv. Niubang</strain>
    </source>
</reference>
<reference evidence="1 2" key="2">
    <citation type="journal article" date="2022" name="Mol. Ecol. Resour.">
        <title>The genomes of chicory, endive, great burdock and yacon provide insights into Asteraceae paleo-polyploidization history and plant inulin production.</title>
        <authorList>
            <person name="Fan W."/>
            <person name="Wang S."/>
            <person name="Wang H."/>
            <person name="Wang A."/>
            <person name="Jiang F."/>
            <person name="Liu H."/>
            <person name="Zhao H."/>
            <person name="Xu D."/>
            <person name="Zhang Y."/>
        </authorList>
    </citation>
    <scope>NUCLEOTIDE SEQUENCE [LARGE SCALE GENOMIC DNA]</scope>
    <source>
        <strain evidence="2">cv. Niubang</strain>
    </source>
</reference>
<accession>A0ACB9CLR3</accession>
<sequence>MKSDACFSYIFLLLHTVLVNNLTSIVYPHILYNLLVSKNSKCDQYHHTMDHKICKVKGPLCSGDFYIPRCKSGGLDEVGPQRLPNHVTQPAAVPSLLRCHDGLPLLLSEKSHSDPLWHHHHTFTTDIVAFHSTWLLPSPHFQTLHCARVCFCLYGR</sequence>
<protein>
    <submittedName>
        <fullName evidence="1">Uncharacterized protein</fullName>
    </submittedName>
</protein>
<evidence type="ECO:0000313" key="2">
    <source>
        <dbReference type="Proteomes" id="UP001055879"/>
    </source>
</evidence>
<gene>
    <name evidence="1" type="ORF">L6452_14710</name>
</gene>
<evidence type="ECO:0000313" key="1">
    <source>
        <dbReference type="EMBL" id="KAI3735220.1"/>
    </source>
</evidence>
<dbReference type="EMBL" id="CM042050">
    <property type="protein sequence ID" value="KAI3735220.1"/>
    <property type="molecule type" value="Genomic_DNA"/>
</dbReference>
<keyword evidence="2" id="KW-1185">Reference proteome</keyword>